<name>A0A0E0REV2_ORYRU</name>
<dbReference type="Gramene" id="ORUFI12G06260.1">
    <property type="protein sequence ID" value="ORUFI12G06260.1"/>
    <property type="gene ID" value="ORUFI12G06260"/>
</dbReference>
<feature type="region of interest" description="Disordered" evidence="1">
    <location>
        <begin position="46"/>
        <end position="71"/>
    </location>
</feature>
<dbReference type="Proteomes" id="UP000008022">
    <property type="component" value="Unassembled WGS sequence"/>
</dbReference>
<protein>
    <submittedName>
        <fullName evidence="2">Uncharacterized protein</fullName>
    </submittedName>
</protein>
<reference evidence="2" key="2">
    <citation type="submission" date="2015-06" db="UniProtKB">
        <authorList>
            <consortium name="EnsemblPlants"/>
        </authorList>
    </citation>
    <scope>IDENTIFICATION</scope>
</reference>
<sequence length="134" mass="13920">MCASIDVTRDFTKILIAREGGNHALARRGGAGAAAGRVGGWDAAHAGAVATRQTEQPTGSGGYGSGTGRRSKGVDTVGMLVGLTPTTSPSLGHTEPMVAASWAPWDDSIDTPSPLPHQILDFARKVSVRYVQRH</sequence>
<evidence type="ECO:0000313" key="2">
    <source>
        <dbReference type="EnsemblPlants" id="ORUFI12G06260.1"/>
    </source>
</evidence>
<evidence type="ECO:0000256" key="1">
    <source>
        <dbReference type="SAM" id="MobiDB-lite"/>
    </source>
</evidence>
<keyword evidence="3" id="KW-1185">Reference proteome</keyword>
<reference evidence="3" key="1">
    <citation type="submission" date="2013-06" db="EMBL/GenBank/DDBJ databases">
        <authorList>
            <person name="Zhao Q."/>
        </authorList>
    </citation>
    <scope>NUCLEOTIDE SEQUENCE</scope>
    <source>
        <strain evidence="3">cv. W1943</strain>
    </source>
</reference>
<dbReference type="AlphaFoldDB" id="A0A0E0REV2"/>
<organism evidence="2 3">
    <name type="scientific">Oryza rufipogon</name>
    <name type="common">Brownbeard rice</name>
    <name type="synonym">Asian wild rice</name>
    <dbReference type="NCBI Taxonomy" id="4529"/>
    <lineage>
        <taxon>Eukaryota</taxon>
        <taxon>Viridiplantae</taxon>
        <taxon>Streptophyta</taxon>
        <taxon>Embryophyta</taxon>
        <taxon>Tracheophyta</taxon>
        <taxon>Spermatophyta</taxon>
        <taxon>Magnoliopsida</taxon>
        <taxon>Liliopsida</taxon>
        <taxon>Poales</taxon>
        <taxon>Poaceae</taxon>
        <taxon>BOP clade</taxon>
        <taxon>Oryzoideae</taxon>
        <taxon>Oryzeae</taxon>
        <taxon>Oryzinae</taxon>
        <taxon>Oryza</taxon>
    </lineage>
</organism>
<accession>A0A0E0REV2</accession>
<proteinExistence type="predicted"/>
<evidence type="ECO:0000313" key="3">
    <source>
        <dbReference type="Proteomes" id="UP000008022"/>
    </source>
</evidence>
<dbReference type="EnsemblPlants" id="ORUFI12G06260.1">
    <property type="protein sequence ID" value="ORUFI12G06260.1"/>
    <property type="gene ID" value="ORUFI12G06260"/>
</dbReference>
<dbReference type="OMA" id="ASWAPWD"/>
<dbReference type="HOGENOM" id="CLU_1899623_0_0_1"/>